<evidence type="ECO:0000313" key="1">
    <source>
        <dbReference type="EMBL" id="EEE57033.1"/>
    </source>
</evidence>
<protein>
    <recommendedName>
        <fullName evidence="2">Transposase MuDR plant domain-containing protein</fullName>
    </recommendedName>
</protein>
<dbReference type="Proteomes" id="UP000007752">
    <property type="component" value="Chromosome 2"/>
</dbReference>
<sequence>MQASDEEGNGTPYADNDEEELVEEIGSDGEVRMKSSQHPRYKKKACVPTFEPGMKFNCKKQLKKAITTYALAEKKVINFVRDDAKRVRANCDWGSYSPGYP</sequence>
<gene>
    <name evidence="1" type="ORF">OsJ_06815</name>
</gene>
<reference evidence="1" key="1">
    <citation type="journal article" date="2005" name="PLoS Biol.">
        <title>The genomes of Oryza sativa: a history of duplications.</title>
        <authorList>
            <person name="Yu J."/>
            <person name="Wang J."/>
            <person name="Lin W."/>
            <person name="Li S."/>
            <person name="Li H."/>
            <person name="Zhou J."/>
            <person name="Ni P."/>
            <person name="Dong W."/>
            <person name="Hu S."/>
            <person name="Zeng C."/>
            <person name="Zhang J."/>
            <person name="Zhang Y."/>
            <person name="Li R."/>
            <person name="Xu Z."/>
            <person name="Li S."/>
            <person name="Li X."/>
            <person name="Zheng H."/>
            <person name="Cong L."/>
            <person name="Lin L."/>
            <person name="Yin J."/>
            <person name="Geng J."/>
            <person name="Li G."/>
            <person name="Shi J."/>
            <person name="Liu J."/>
            <person name="Lv H."/>
            <person name="Li J."/>
            <person name="Wang J."/>
            <person name="Deng Y."/>
            <person name="Ran L."/>
            <person name="Shi X."/>
            <person name="Wang X."/>
            <person name="Wu Q."/>
            <person name="Li C."/>
            <person name="Ren X."/>
            <person name="Wang J."/>
            <person name="Wang X."/>
            <person name="Li D."/>
            <person name="Liu D."/>
            <person name="Zhang X."/>
            <person name="Ji Z."/>
            <person name="Zhao W."/>
            <person name="Sun Y."/>
            <person name="Zhang Z."/>
            <person name="Bao J."/>
            <person name="Han Y."/>
            <person name="Dong L."/>
            <person name="Ji J."/>
            <person name="Chen P."/>
            <person name="Wu S."/>
            <person name="Liu J."/>
            <person name="Xiao Y."/>
            <person name="Bu D."/>
            <person name="Tan J."/>
            <person name="Yang L."/>
            <person name="Ye C."/>
            <person name="Zhang J."/>
            <person name="Xu J."/>
            <person name="Zhou Y."/>
            <person name="Yu Y."/>
            <person name="Zhang B."/>
            <person name="Zhuang S."/>
            <person name="Wei H."/>
            <person name="Liu B."/>
            <person name="Lei M."/>
            <person name="Yu H."/>
            <person name="Li Y."/>
            <person name="Xu H."/>
            <person name="Wei S."/>
            <person name="He X."/>
            <person name="Fang L."/>
            <person name="Zhang Z."/>
            <person name="Zhang Y."/>
            <person name="Huang X."/>
            <person name="Su Z."/>
            <person name="Tong W."/>
            <person name="Li J."/>
            <person name="Tong Z."/>
            <person name="Li S."/>
            <person name="Ye J."/>
            <person name="Wang L."/>
            <person name="Fang L."/>
            <person name="Lei T."/>
            <person name="Chen C."/>
            <person name="Chen H."/>
            <person name="Xu Z."/>
            <person name="Li H."/>
            <person name="Huang H."/>
            <person name="Zhang F."/>
            <person name="Xu H."/>
            <person name="Li N."/>
            <person name="Zhao C."/>
            <person name="Li S."/>
            <person name="Dong L."/>
            <person name="Huang Y."/>
            <person name="Li L."/>
            <person name="Xi Y."/>
            <person name="Qi Q."/>
            <person name="Li W."/>
            <person name="Zhang B."/>
            <person name="Hu W."/>
            <person name="Zhang Y."/>
            <person name="Tian X."/>
            <person name="Jiao Y."/>
            <person name="Liang X."/>
            <person name="Jin J."/>
            <person name="Gao L."/>
            <person name="Zheng W."/>
            <person name="Hao B."/>
            <person name="Liu S."/>
            <person name="Wang W."/>
            <person name="Yuan L."/>
            <person name="Cao M."/>
            <person name="McDermott J."/>
            <person name="Samudrala R."/>
            <person name="Wang J."/>
            <person name="Wong G.K."/>
            <person name="Yang H."/>
        </authorList>
    </citation>
    <scope>NUCLEOTIDE SEQUENCE [LARGE SCALE GENOMIC DNA]</scope>
</reference>
<proteinExistence type="predicted"/>
<dbReference type="AlphaFoldDB" id="B9F041"/>
<organism evidence="1">
    <name type="scientific">Oryza sativa subsp. japonica</name>
    <name type="common">Rice</name>
    <dbReference type="NCBI Taxonomy" id="39947"/>
    <lineage>
        <taxon>Eukaryota</taxon>
        <taxon>Viridiplantae</taxon>
        <taxon>Streptophyta</taxon>
        <taxon>Embryophyta</taxon>
        <taxon>Tracheophyta</taxon>
        <taxon>Spermatophyta</taxon>
        <taxon>Magnoliopsida</taxon>
        <taxon>Liliopsida</taxon>
        <taxon>Poales</taxon>
        <taxon>Poaceae</taxon>
        <taxon>BOP clade</taxon>
        <taxon>Oryzoideae</taxon>
        <taxon>Oryzeae</taxon>
        <taxon>Oryzinae</taxon>
        <taxon>Oryza</taxon>
        <taxon>Oryza sativa</taxon>
    </lineage>
</organism>
<name>B9F041_ORYSJ</name>
<accession>B9F041</accession>
<evidence type="ECO:0008006" key="2">
    <source>
        <dbReference type="Google" id="ProtNLM"/>
    </source>
</evidence>
<dbReference type="EMBL" id="CM000139">
    <property type="protein sequence ID" value="EEE57033.1"/>
    <property type="molecule type" value="Genomic_DNA"/>
</dbReference>
<reference evidence="1" key="2">
    <citation type="submission" date="2008-12" db="EMBL/GenBank/DDBJ databases">
        <title>Improved gene annotation of the rice (Oryza sativa) genomes.</title>
        <authorList>
            <person name="Wang J."/>
            <person name="Li R."/>
            <person name="Fan W."/>
            <person name="Huang Q."/>
            <person name="Zhang J."/>
            <person name="Zhou Y."/>
            <person name="Hu Y."/>
            <person name="Zi S."/>
            <person name="Li J."/>
            <person name="Ni P."/>
            <person name="Zheng H."/>
            <person name="Zhang Y."/>
            <person name="Zhao M."/>
            <person name="Hao Q."/>
            <person name="McDermott J."/>
            <person name="Samudrala R."/>
            <person name="Kristiansen K."/>
            <person name="Wong G.K.-S."/>
        </authorList>
    </citation>
    <scope>NUCLEOTIDE SEQUENCE</scope>
</reference>